<name>A0A1E3NX66_WICAA</name>
<evidence type="ECO:0000313" key="3">
    <source>
        <dbReference type="EMBL" id="ODQ57177.1"/>
    </source>
</evidence>
<reference evidence="3 4" key="1">
    <citation type="journal article" date="2016" name="Proc. Natl. Acad. Sci. U.S.A.">
        <title>Comparative genomics of biotechnologically important yeasts.</title>
        <authorList>
            <person name="Riley R."/>
            <person name="Haridas S."/>
            <person name="Wolfe K.H."/>
            <person name="Lopes M.R."/>
            <person name="Hittinger C.T."/>
            <person name="Goeker M."/>
            <person name="Salamov A.A."/>
            <person name="Wisecaver J.H."/>
            <person name="Long T.M."/>
            <person name="Calvey C.H."/>
            <person name="Aerts A.L."/>
            <person name="Barry K.W."/>
            <person name="Choi C."/>
            <person name="Clum A."/>
            <person name="Coughlan A.Y."/>
            <person name="Deshpande S."/>
            <person name="Douglass A.P."/>
            <person name="Hanson S.J."/>
            <person name="Klenk H.-P."/>
            <person name="LaButti K.M."/>
            <person name="Lapidus A."/>
            <person name="Lindquist E.A."/>
            <person name="Lipzen A.M."/>
            <person name="Meier-Kolthoff J.P."/>
            <person name="Ohm R.A."/>
            <person name="Otillar R.P."/>
            <person name="Pangilinan J.L."/>
            <person name="Peng Y."/>
            <person name="Rokas A."/>
            <person name="Rosa C.A."/>
            <person name="Scheuner C."/>
            <person name="Sibirny A.A."/>
            <person name="Slot J.C."/>
            <person name="Stielow J.B."/>
            <person name="Sun H."/>
            <person name="Kurtzman C.P."/>
            <person name="Blackwell M."/>
            <person name="Grigoriev I.V."/>
            <person name="Jeffries T.W."/>
        </authorList>
    </citation>
    <scope>NUCLEOTIDE SEQUENCE [LARGE SCALE GENOMIC DNA]</scope>
    <source>
        <strain evidence="4">ATCC 58044 / CBS 1984 / NCYC 433 / NRRL Y-366-8</strain>
    </source>
</reference>
<dbReference type="OrthoDB" id="5582218at2759"/>
<dbReference type="AlphaFoldDB" id="A0A1E3NX66"/>
<keyword evidence="4" id="KW-1185">Reference proteome</keyword>
<protein>
    <recommendedName>
        <fullName evidence="2">PXA domain-containing protein</fullName>
    </recommendedName>
</protein>
<dbReference type="GO" id="GO:0035091">
    <property type="term" value="F:phosphatidylinositol binding"/>
    <property type="evidence" value="ECO:0007669"/>
    <property type="project" value="TreeGrafter"/>
</dbReference>
<feature type="compositionally biased region" description="Polar residues" evidence="1">
    <location>
        <begin position="22"/>
        <end position="41"/>
    </location>
</feature>
<dbReference type="Proteomes" id="UP000094112">
    <property type="component" value="Unassembled WGS sequence"/>
</dbReference>
<accession>A0A1E3NX66</accession>
<dbReference type="PROSITE" id="PS51207">
    <property type="entry name" value="PXA"/>
    <property type="match status" value="1"/>
</dbReference>
<evidence type="ECO:0000313" key="4">
    <source>
        <dbReference type="Proteomes" id="UP000094112"/>
    </source>
</evidence>
<dbReference type="EMBL" id="KV454214">
    <property type="protein sequence ID" value="ODQ57177.1"/>
    <property type="molecule type" value="Genomic_DNA"/>
</dbReference>
<organism evidence="3 4">
    <name type="scientific">Wickerhamomyces anomalus (strain ATCC 58044 / CBS 1984 / NCYC 433 / NRRL Y-366-8)</name>
    <name type="common">Yeast</name>
    <name type="synonym">Hansenula anomala</name>
    <dbReference type="NCBI Taxonomy" id="683960"/>
    <lineage>
        <taxon>Eukaryota</taxon>
        <taxon>Fungi</taxon>
        <taxon>Dikarya</taxon>
        <taxon>Ascomycota</taxon>
        <taxon>Saccharomycotina</taxon>
        <taxon>Saccharomycetes</taxon>
        <taxon>Phaffomycetales</taxon>
        <taxon>Wickerhamomycetaceae</taxon>
        <taxon>Wickerhamomyces</taxon>
    </lineage>
</organism>
<gene>
    <name evidence="3" type="ORF">WICANDRAFT_65437</name>
</gene>
<feature type="region of interest" description="Disordered" evidence="1">
    <location>
        <begin position="22"/>
        <end position="43"/>
    </location>
</feature>
<dbReference type="PANTHER" id="PTHR22775:SF3">
    <property type="entry name" value="SORTING NEXIN-13"/>
    <property type="match status" value="1"/>
</dbReference>
<dbReference type="RefSeq" id="XP_019036384.1">
    <property type="nucleotide sequence ID" value="XM_019183911.1"/>
</dbReference>
<dbReference type="PANTHER" id="PTHR22775">
    <property type="entry name" value="SORTING NEXIN"/>
    <property type="match status" value="1"/>
</dbReference>
<evidence type="ECO:0000259" key="2">
    <source>
        <dbReference type="PROSITE" id="PS51207"/>
    </source>
</evidence>
<dbReference type="InterPro" id="IPR003114">
    <property type="entry name" value="Phox_assoc"/>
</dbReference>
<dbReference type="STRING" id="683960.A0A1E3NX66"/>
<sequence length="465" mass="53660">MSKVAPNDRKIPSRQRMVKLTNQRPNAKATFQSQSSSTETIVSEKDTPPYLQQLIKKIFYPNSQCNEYKDALPALTSSSEVDLQLYSLIGLLFKLFVHSWYQRLTDDHEFLDEIVDITAHITRNLETRLKRVDLTQLLLDDVPLILNDHLEAYRKIHEELGSRFLPDETMDKAMDHIYNHFALMDDDETVEADYLKVLSKNVLKYLLPHDDLNSTLVEEFMKSVLSDLLLKNIIEKIIQPYQIFEIISIACEFLVDQDGGNEVKEDDRNGFNNIQTFFSQVIDLVSKTIFVSDKKRPTSVNVYSLSIFSFLNNLFQINNTRPVLYAFIKSTTPIASQAPVNDLLNNLIQNTLVKSLRNESLIALIIQKLRNNLFPSDDEMGPPRIVPDLEEFEKIRKTTKDNLKSVCNKFKLLSNLVIASESELDDTLDDFLTTFENKRMNKNLIYRILDLIVIKLIPELCGMQL</sequence>
<dbReference type="SMART" id="SM00313">
    <property type="entry name" value="PXA"/>
    <property type="match status" value="1"/>
</dbReference>
<evidence type="ECO:0000256" key="1">
    <source>
        <dbReference type="SAM" id="MobiDB-lite"/>
    </source>
</evidence>
<proteinExistence type="predicted"/>
<dbReference type="GeneID" id="30201157"/>
<dbReference type="Pfam" id="PF02194">
    <property type="entry name" value="PXA"/>
    <property type="match status" value="1"/>
</dbReference>
<feature type="domain" description="PXA" evidence="2">
    <location>
        <begin position="78"/>
        <end position="255"/>
    </location>
</feature>